<dbReference type="SUPFAM" id="SSF47473">
    <property type="entry name" value="EF-hand"/>
    <property type="match status" value="1"/>
</dbReference>
<evidence type="ECO:0000256" key="3">
    <source>
        <dbReference type="SAM" id="MobiDB-lite"/>
    </source>
</evidence>
<dbReference type="SMART" id="SM00054">
    <property type="entry name" value="EFh"/>
    <property type="match status" value="1"/>
</dbReference>
<dbReference type="KEGG" id="mcal:110292036"/>
<dbReference type="InterPro" id="IPR042937">
    <property type="entry name" value="TCHHL1"/>
</dbReference>
<organism evidence="5 6">
    <name type="scientific">Mus caroli</name>
    <name type="common">Ryukyu mouse</name>
    <name type="synonym">Ricefield mouse</name>
    <dbReference type="NCBI Taxonomy" id="10089"/>
    <lineage>
        <taxon>Eukaryota</taxon>
        <taxon>Metazoa</taxon>
        <taxon>Chordata</taxon>
        <taxon>Craniata</taxon>
        <taxon>Vertebrata</taxon>
        <taxon>Euteleostomi</taxon>
        <taxon>Mammalia</taxon>
        <taxon>Eutheria</taxon>
        <taxon>Euarchontoglires</taxon>
        <taxon>Glires</taxon>
        <taxon>Rodentia</taxon>
        <taxon>Myomorpha</taxon>
        <taxon>Muroidea</taxon>
        <taxon>Muridae</taxon>
        <taxon>Murinae</taxon>
        <taxon>Mus</taxon>
        <taxon>Mus</taxon>
    </lineage>
</organism>
<feature type="compositionally biased region" description="Basic and acidic residues" evidence="3">
    <location>
        <begin position="358"/>
        <end position="372"/>
    </location>
</feature>
<dbReference type="PANTHER" id="PTHR47612:SF1">
    <property type="entry name" value="TRICHOHYALIN-LIKE PROTEIN 1"/>
    <property type="match status" value="1"/>
</dbReference>
<feature type="compositionally biased region" description="Basic and acidic residues" evidence="3">
    <location>
        <begin position="419"/>
        <end position="435"/>
    </location>
</feature>
<dbReference type="Gene3D" id="1.10.238.10">
    <property type="entry name" value="EF-hand"/>
    <property type="match status" value="1"/>
</dbReference>
<dbReference type="CTD" id="126637"/>
<dbReference type="InterPro" id="IPR018247">
    <property type="entry name" value="EF_Hand_1_Ca_BS"/>
</dbReference>
<dbReference type="CDD" id="cd00213">
    <property type="entry name" value="S-100"/>
    <property type="match status" value="1"/>
</dbReference>
<evidence type="ECO:0000259" key="4">
    <source>
        <dbReference type="PROSITE" id="PS50222"/>
    </source>
</evidence>
<feature type="region of interest" description="Disordered" evidence="3">
    <location>
        <begin position="133"/>
        <end position="638"/>
    </location>
</feature>
<feature type="domain" description="EF-hand" evidence="4">
    <location>
        <begin position="49"/>
        <end position="84"/>
    </location>
</feature>
<gene>
    <name evidence="6" type="primary">Tchhl1</name>
</gene>
<dbReference type="PROSITE" id="PS50222">
    <property type="entry name" value="EF_HAND_2"/>
    <property type="match status" value="1"/>
</dbReference>
<protein>
    <submittedName>
        <fullName evidence="6">Trichohyalin-like protein 1</fullName>
    </submittedName>
</protein>
<evidence type="ECO:0000313" key="6">
    <source>
        <dbReference type="RefSeq" id="XP_021014852.1"/>
    </source>
</evidence>
<dbReference type="GO" id="GO:0046914">
    <property type="term" value="F:transition metal ion binding"/>
    <property type="evidence" value="ECO:0007669"/>
    <property type="project" value="InterPro"/>
</dbReference>
<dbReference type="GO" id="GO:0005509">
    <property type="term" value="F:calcium ion binding"/>
    <property type="evidence" value="ECO:0007669"/>
    <property type="project" value="InterPro"/>
</dbReference>
<dbReference type="InterPro" id="IPR002048">
    <property type="entry name" value="EF_hand_dom"/>
</dbReference>
<feature type="compositionally biased region" description="Basic and acidic residues" evidence="3">
    <location>
        <begin position="479"/>
        <end position="490"/>
    </location>
</feature>
<dbReference type="PROSITE" id="PS00018">
    <property type="entry name" value="EF_HAND_1"/>
    <property type="match status" value="1"/>
</dbReference>
<feature type="compositionally biased region" description="Basic and acidic residues" evidence="3">
    <location>
        <begin position="395"/>
        <end position="409"/>
    </location>
</feature>
<name>A0A6P5PMZ0_MUSCR</name>
<dbReference type="Proteomes" id="UP000515126">
    <property type="component" value="Chromosome 3"/>
</dbReference>
<feature type="compositionally biased region" description="Basic and acidic residues" evidence="3">
    <location>
        <begin position="526"/>
        <end position="548"/>
    </location>
</feature>
<keyword evidence="2" id="KW-0106">Calcium</keyword>
<feature type="compositionally biased region" description="Polar residues" evidence="3">
    <location>
        <begin position="163"/>
        <end position="179"/>
    </location>
</feature>
<evidence type="ECO:0000256" key="1">
    <source>
        <dbReference type="ARBA" id="ARBA00022723"/>
    </source>
</evidence>
<feature type="compositionally biased region" description="Basic and acidic residues" evidence="3">
    <location>
        <begin position="221"/>
        <end position="246"/>
    </location>
</feature>
<sequence length="638" mass="70547">MSRLLRGVFCVVEIFHKYAIEDGDNQATLTRTELRQLLEGEIGDFLQPHVFHAVERKLNLLDFDRDGTISFEEFVLAIFSLLNPSYFDISLLNSEPRLMSKSEKTDAVDLGTIVGNIQQVVGVGPTQERVIVPSEMASSGQPSNEEGEVGDEPMVSPCEDINTHSLPRNVSEPNDPENQQPKEDAQEVAQNVPATEYDGVQFKRNTAVAVPKQSTSPTQEIPRERSKPSRRLSDTKISDHVKQRPTEDEEHTSTTQDPFLQKRDKAAGAENTDLSVVAATRKSSQTQEIFEPKDDTKLSEVQETGKDAGRIPPETNLEEPKADARVAESHGLPAQEREHKTRDQSVQSWSRNVSEASSRGEQEGEWKEHERITLSPAAEAETQDEKCQEFPGSWRENDAKKDTAVKDPSSEEGNQNLPEIKEDSVSGKEARHSEEDTVDAFENNKNSPAAEETLETRERSQELAPLEKQSQRKKHRATRTQDKPIRKEDHNEGEDSELSLTQSDEGFCETPNSLAPEVGKSSSEIAEPHVPEDSQSQIDHHGDAKQESHTNNPDPQKQGAPGESSREQEAVVLSIQEDGQLPEGQEQSARDGLHDGLSSRTKGGPGAAVEPSEGEEVQEATSGSENRKALEAESSEAQ</sequence>
<keyword evidence="5" id="KW-1185">Reference proteome</keyword>
<feature type="compositionally biased region" description="Polar residues" evidence="3">
    <location>
        <begin position="344"/>
        <end position="357"/>
    </location>
</feature>
<dbReference type="PANTHER" id="PTHR47612">
    <property type="entry name" value="TRICHOHYALIN-LIKE PROTEIN 1"/>
    <property type="match status" value="1"/>
</dbReference>
<dbReference type="AlphaFoldDB" id="A0A6P5PMZ0"/>
<dbReference type="RefSeq" id="XP_021014852.1">
    <property type="nucleotide sequence ID" value="XM_021159193.1"/>
</dbReference>
<reference evidence="6" key="1">
    <citation type="submission" date="2025-08" db="UniProtKB">
        <authorList>
            <consortium name="RefSeq"/>
        </authorList>
    </citation>
    <scope>IDENTIFICATION</scope>
</reference>
<dbReference type="InterPro" id="IPR034325">
    <property type="entry name" value="S-100_dom"/>
</dbReference>
<evidence type="ECO:0000256" key="2">
    <source>
        <dbReference type="ARBA" id="ARBA00022837"/>
    </source>
</evidence>
<feature type="compositionally biased region" description="Basic and acidic residues" evidence="3">
    <location>
        <begin position="290"/>
        <end position="309"/>
    </location>
</feature>
<dbReference type="InterPro" id="IPR013787">
    <property type="entry name" value="S100_Ca-bd_sub"/>
</dbReference>
<keyword evidence="1" id="KW-0479">Metal-binding</keyword>
<evidence type="ECO:0000313" key="5">
    <source>
        <dbReference type="Proteomes" id="UP000515126"/>
    </source>
</evidence>
<accession>A0A6P5PMZ0</accession>
<dbReference type="Pfam" id="PF01023">
    <property type="entry name" value="S_100"/>
    <property type="match status" value="1"/>
</dbReference>
<dbReference type="SMART" id="SM01394">
    <property type="entry name" value="S_100"/>
    <property type="match status" value="1"/>
</dbReference>
<proteinExistence type="predicted"/>
<feature type="compositionally biased region" description="Basic and acidic residues" evidence="3">
    <location>
        <begin position="318"/>
        <end position="328"/>
    </location>
</feature>
<dbReference type="GeneID" id="110292036"/>
<dbReference type="InterPro" id="IPR011992">
    <property type="entry name" value="EF-hand-dom_pair"/>
</dbReference>